<evidence type="ECO:0000256" key="4">
    <source>
        <dbReference type="ARBA" id="ARBA00023069"/>
    </source>
</evidence>
<reference evidence="8 9" key="1">
    <citation type="submission" date="2017-07" db="EMBL/GenBank/DDBJ databases">
        <authorList>
            <person name="Talla V."/>
            <person name="Backstrom N."/>
        </authorList>
    </citation>
    <scope>NUCLEOTIDE SEQUENCE [LARGE SCALE GENOMIC DNA]</scope>
</reference>
<protein>
    <recommendedName>
        <fullName evidence="7">HYDIN/VesB/CFA65-like Ig-like domain-containing protein</fullName>
    </recommendedName>
</protein>
<keyword evidence="6" id="KW-0812">Transmembrane</keyword>
<evidence type="ECO:0000256" key="6">
    <source>
        <dbReference type="SAM" id="Phobius"/>
    </source>
</evidence>
<dbReference type="Gene3D" id="2.60.40.10">
    <property type="entry name" value="Immunoglobulins"/>
    <property type="match status" value="7"/>
</dbReference>
<comment type="subcellular location">
    <subcellularLocation>
        <location evidence="1">Cell projection</location>
        <location evidence="1">Cilium</location>
    </subcellularLocation>
    <subcellularLocation>
        <location evidence="2">Cytoplasm</location>
    </subcellularLocation>
</comment>
<keyword evidence="6" id="KW-0472">Membrane</keyword>
<dbReference type="GO" id="GO:1904158">
    <property type="term" value="P:axonemal central apparatus assembly"/>
    <property type="evidence" value="ECO:0007669"/>
    <property type="project" value="TreeGrafter"/>
</dbReference>
<proteinExistence type="predicted"/>
<dbReference type="PANTHER" id="PTHR23053">
    <property type="entry name" value="DLEC1 DELETED IN LUNG AND ESOPHAGEAL CANCER 1"/>
    <property type="match status" value="1"/>
</dbReference>
<dbReference type="EMBL" id="FZQP02001227">
    <property type="protein sequence ID" value="VVC92210.1"/>
    <property type="molecule type" value="Genomic_DNA"/>
</dbReference>
<dbReference type="GO" id="GO:0005930">
    <property type="term" value="C:axoneme"/>
    <property type="evidence" value="ECO:0007669"/>
    <property type="project" value="TreeGrafter"/>
</dbReference>
<name>A0A5E4Q3T3_9NEOP</name>
<keyword evidence="5" id="KW-0966">Cell projection</keyword>
<sequence>MEILHKFKQNGIFTAELYHLLAAKKLGNPTEEVLKRLDLKTSTNFLIAVLNKIVTFTTFIWIIAMLFQIIPSEYAREIQMSTSERLQALPDLFIDNLISSGCNKKNNVLSFTPRIIIFQNFKPNEKYVAKFTVKNISKAPTYLNMVFKESSFFFIKPCGSSLLSRLAPGISVTFAITFQPALYEDYTHRVTFYTDIDQYVMPLIAMGPRPVFDFPDQIIIPKTPLKVENHVEISIHNIGHLPASFTLNTRCPFTVQPKCAYLNATEKVNVRITFKTMRLGNTNGILNAVFETDFEDKVKLATVFYTTKETESLKTAKLVEYDVLSSSEHARVYTRILQDEIQALQGKLWPNQTTELTITFSPKEIGELSTITYLDIDGVNERLPLKIVGTSLPPSITLNLETLDMDCVYINKTGVVIYPSLMFSIPCLDFGMVSLGIPKTMNVEVINESTVQVDANVAISSDGPEISSITLEDYSVAGYPKPMIPQWPKEFNIYPQKIRMEPESRITIMVTLTANLMRANQTSLELELHKSDSPPIILPVMFNAMVPTLTPAPDIKLRACFLEFPYKYEILISSNDYWGYFTVARPEEPSLLDVDVESKEGFIQPNSTISLLATIKTEVLVRPIVTCTPVALHWGQAKLLTKSYKTLLLCNDSPVVVNFKVFLLNRDSRWQIYPAEGHIEPESETELQLCLYLVDADTYTNKAIVQLEKVVPLSATGVGTSITVGDSRDKIELGRHFTRIPLNCKVIMENCGTRLHALEWSEHYKAPKTKQQATSGFFNLEPRNFKMAAGEKMELSITGLSYKVATVKEMWYLVGSVEGINKKELLLECLVIAEFVDPKIEISSNIIDCQYDYGPYSEYYKLTDFDISVKPPFAMIHKGSYKVLQKDLNLCGCICYNKSDLNISNMLSVSGPYQSKVFTDFLTQKPVDPLRNEPLHFFQDIYKIKLAFSLTHAIEERLDDQETMKIQVLFDTTKHTTLKSRVYCDLMKIKFKGHKNKDAIKLIGKINFPNMSILTPRVDFQCVLNGSIESRTIKIQNVTPLLVCYRFNWKKYSITDTKMLDILKQETKVINQKSSPNESETTDADLYEILASRTQAISMSTAENMDKLDKVKEHPRTTSTVIKESSILAMTMDQNFDDLSNKRCMMMKIITPMIDVEYDSQFEWIHKFSKLNKSSSTLISDVLQLSPHRGLLKPNEIQYVQVIFRPTVNMNIRAVLECEVLGGPNETIQVTGQSCDLMYRLSTQNINFKIRSFHENAIEQFTISNIAQLPFEYTTYLNEPKYVNALHGTIVSVDPDKKKLEPEEYINVNIEVKPGAMGYFNSIFLLEIGHLPLLPIEVFGWGVIPQVYISLPRPEIVKLHPLLGYQAIPSLTEEYLEAVREIFMRVSTEHLNSPSFDKCFEDPMFQKEWHLCSPWDAYPSIFDIELAIERMLVINHVELHPEILNTFFTASKQVPIPGFLTTPYVIDYGVVITGSTWSVDETSICFYNLYDEAVDYEQRDQRFNTIRPSSVVDLIQCCVDIINYGPIVTKLHLAKGTHLPSWLGLKICGKLNPGETGKLEATFTPNSTDFTELEQFVETSFNIEVPYGVTIPVQIKALCATPGPNPLTVLESSGKYDPGEGGWLSIAFKPTMEYDGYLIFKFHMNPMKLTIPVTGQGIVPQVHVIGPNVNFPPTLPWAERTDIYFGLTNPCPFPIELIIAHSDVKWQEEEEIYQLLYKYYNKPDEMLVPAIKPGNGFPYEITNFCTTFKEKVKKFVFCILSEISFEEFSMISYQRN</sequence>
<feature type="domain" description="HYDIN/VesB/CFA65-like Ig-like" evidence="7">
    <location>
        <begin position="210"/>
        <end position="283"/>
    </location>
</feature>
<dbReference type="PANTHER" id="PTHR23053:SF0">
    <property type="entry name" value="HYDROCEPHALUS-INDUCING PROTEIN HOMOLOG"/>
    <property type="match status" value="1"/>
</dbReference>
<evidence type="ECO:0000256" key="2">
    <source>
        <dbReference type="ARBA" id="ARBA00004496"/>
    </source>
</evidence>
<dbReference type="Pfam" id="PF22544">
    <property type="entry name" value="HYDIN_VesB_CFA65-like_Ig"/>
    <property type="match status" value="1"/>
</dbReference>
<evidence type="ECO:0000259" key="7">
    <source>
        <dbReference type="Pfam" id="PF22544"/>
    </source>
</evidence>
<evidence type="ECO:0000313" key="9">
    <source>
        <dbReference type="Proteomes" id="UP000324832"/>
    </source>
</evidence>
<evidence type="ECO:0000256" key="3">
    <source>
        <dbReference type="ARBA" id="ARBA00022490"/>
    </source>
</evidence>
<feature type="transmembrane region" description="Helical" evidence="6">
    <location>
        <begin position="45"/>
        <end position="70"/>
    </location>
</feature>
<dbReference type="InterPro" id="IPR013783">
    <property type="entry name" value="Ig-like_fold"/>
</dbReference>
<dbReference type="InterPro" id="IPR033305">
    <property type="entry name" value="Hydin-like"/>
</dbReference>
<dbReference type="InterPro" id="IPR053879">
    <property type="entry name" value="HYDIN_VesB_CFA65-like_Ig"/>
</dbReference>
<keyword evidence="3" id="KW-0963">Cytoplasm</keyword>
<keyword evidence="4" id="KW-0969">Cilium</keyword>
<dbReference type="Proteomes" id="UP000324832">
    <property type="component" value="Unassembled WGS sequence"/>
</dbReference>
<evidence type="ECO:0000256" key="1">
    <source>
        <dbReference type="ARBA" id="ARBA00004138"/>
    </source>
</evidence>
<dbReference type="GO" id="GO:0003341">
    <property type="term" value="P:cilium movement"/>
    <property type="evidence" value="ECO:0007669"/>
    <property type="project" value="TreeGrafter"/>
</dbReference>
<gene>
    <name evidence="8" type="ORF">LSINAPIS_LOCUS4707</name>
</gene>
<keyword evidence="9" id="KW-1185">Reference proteome</keyword>
<evidence type="ECO:0000313" key="8">
    <source>
        <dbReference type="EMBL" id="VVC92210.1"/>
    </source>
</evidence>
<accession>A0A5E4Q3T3</accession>
<keyword evidence="6" id="KW-1133">Transmembrane helix</keyword>
<organism evidence="8 9">
    <name type="scientific">Leptidea sinapis</name>
    <dbReference type="NCBI Taxonomy" id="189913"/>
    <lineage>
        <taxon>Eukaryota</taxon>
        <taxon>Metazoa</taxon>
        <taxon>Ecdysozoa</taxon>
        <taxon>Arthropoda</taxon>
        <taxon>Hexapoda</taxon>
        <taxon>Insecta</taxon>
        <taxon>Pterygota</taxon>
        <taxon>Neoptera</taxon>
        <taxon>Endopterygota</taxon>
        <taxon>Lepidoptera</taxon>
        <taxon>Glossata</taxon>
        <taxon>Ditrysia</taxon>
        <taxon>Papilionoidea</taxon>
        <taxon>Pieridae</taxon>
        <taxon>Dismorphiinae</taxon>
        <taxon>Leptidea</taxon>
    </lineage>
</organism>
<evidence type="ECO:0000256" key="5">
    <source>
        <dbReference type="ARBA" id="ARBA00023273"/>
    </source>
</evidence>